<dbReference type="EMBL" id="PFBV01000001">
    <property type="protein sequence ID" value="PIT88826.1"/>
    <property type="molecule type" value="Genomic_DNA"/>
</dbReference>
<reference evidence="3" key="1">
    <citation type="submission" date="2017-09" db="EMBL/GenBank/DDBJ databases">
        <title>Depth-based differentiation of microbial function through sediment-hosted aquifers and enrichment of novel symbionts in the deep terrestrial subsurface.</title>
        <authorList>
            <person name="Probst A.J."/>
            <person name="Ladd B."/>
            <person name="Jarett J.K."/>
            <person name="Geller-Mcgrath D.E."/>
            <person name="Sieber C.M.K."/>
            <person name="Emerson J.B."/>
            <person name="Anantharaman K."/>
            <person name="Thomas B.C."/>
            <person name="Malmstrom R."/>
            <person name="Stieglmeier M."/>
            <person name="Klingl A."/>
            <person name="Woyke T."/>
            <person name="Ryan C.M."/>
            <person name="Banfield J.F."/>
        </authorList>
    </citation>
    <scope>NUCLEOTIDE SEQUENCE [LARGE SCALE GENOMIC DNA]</scope>
</reference>
<evidence type="ECO:0000259" key="1">
    <source>
        <dbReference type="PROSITE" id="PS50911"/>
    </source>
</evidence>
<gene>
    <name evidence="2" type="ORF">COU29_00400</name>
</gene>
<dbReference type="PROSITE" id="PS50911">
    <property type="entry name" value="CHAP"/>
    <property type="match status" value="1"/>
</dbReference>
<evidence type="ECO:0000313" key="3">
    <source>
        <dbReference type="Proteomes" id="UP000231426"/>
    </source>
</evidence>
<dbReference type="Proteomes" id="UP000231426">
    <property type="component" value="Unassembled WGS sequence"/>
</dbReference>
<proteinExistence type="predicted"/>
<comment type="caution">
    <text evidence="2">The sequence shown here is derived from an EMBL/GenBank/DDBJ whole genome shotgun (WGS) entry which is preliminary data.</text>
</comment>
<dbReference type="Pfam" id="PF05257">
    <property type="entry name" value="CHAP"/>
    <property type="match status" value="1"/>
</dbReference>
<name>A0A2M6W7R5_9BACT</name>
<sequence>MDTLLQLILKIFKSIFKQNKNINITPNSQSDIKVISEKLSPVKNNVVIKDGYPILKDKQRYPATDPDTKKIRNILKEQKKGLEFFDSDDEITDLQCTEYVSFRLLREEITIDWSKRNGRRRDGKNWPEILKDTYEVNEIAAKGAAISSPATEKNIFGHIAYVEEASAEGFIIISDANSDDKGIYRASERKNPDTKGIYKNIEGQNVKFIHFEKKFN</sequence>
<dbReference type="InterPro" id="IPR007921">
    <property type="entry name" value="CHAP_dom"/>
</dbReference>
<dbReference type="SUPFAM" id="SSF54001">
    <property type="entry name" value="Cysteine proteinases"/>
    <property type="match status" value="1"/>
</dbReference>
<feature type="domain" description="Peptidase C51" evidence="1">
    <location>
        <begin position="71"/>
        <end position="210"/>
    </location>
</feature>
<protein>
    <recommendedName>
        <fullName evidence="1">Peptidase C51 domain-containing protein</fullName>
    </recommendedName>
</protein>
<evidence type="ECO:0000313" key="2">
    <source>
        <dbReference type="EMBL" id="PIT88826.1"/>
    </source>
</evidence>
<organism evidence="2 3">
    <name type="scientific">Candidatus Magasanikbacteria bacterium CG10_big_fil_rev_8_21_14_0_10_36_32</name>
    <dbReference type="NCBI Taxonomy" id="1974646"/>
    <lineage>
        <taxon>Bacteria</taxon>
        <taxon>Candidatus Magasanikiibacteriota</taxon>
    </lineage>
</organism>
<dbReference type="InterPro" id="IPR038765">
    <property type="entry name" value="Papain-like_cys_pep_sf"/>
</dbReference>
<accession>A0A2M6W7R5</accession>
<dbReference type="Gene3D" id="3.90.1720.10">
    <property type="entry name" value="endopeptidase domain like (from Nostoc punctiforme)"/>
    <property type="match status" value="1"/>
</dbReference>
<dbReference type="AlphaFoldDB" id="A0A2M6W7R5"/>